<proteinExistence type="predicted"/>
<protein>
    <submittedName>
        <fullName evidence="1">Uncharacterized protein</fullName>
    </submittedName>
</protein>
<organism evidence="1 2">
    <name type="scientific">Musa troglodytarum</name>
    <name type="common">fe'i banana</name>
    <dbReference type="NCBI Taxonomy" id="320322"/>
    <lineage>
        <taxon>Eukaryota</taxon>
        <taxon>Viridiplantae</taxon>
        <taxon>Streptophyta</taxon>
        <taxon>Embryophyta</taxon>
        <taxon>Tracheophyta</taxon>
        <taxon>Spermatophyta</taxon>
        <taxon>Magnoliopsida</taxon>
        <taxon>Liliopsida</taxon>
        <taxon>Zingiberales</taxon>
        <taxon>Musaceae</taxon>
        <taxon>Musa</taxon>
    </lineage>
</organism>
<evidence type="ECO:0000313" key="1">
    <source>
        <dbReference type="EMBL" id="URE13777.1"/>
    </source>
</evidence>
<reference evidence="1" key="1">
    <citation type="submission" date="2022-05" db="EMBL/GenBank/DDBJ databases">
        <title>The Musa troglodytarum L. genome provides insights into the mechanism of non-climacteric behaviour and enrichment of carotenoids.</title>
        <authorList>
            <person name="Wang J."/>
        </authorList>
    </citation>
    <scope>NUCLEOTIDE SEQUENCE</scope>
    <source>
        <tissue evidence="1">Leaf</tissue>
    </source>
</reference>
<dbReference type="Proteomes" id="UP001055439">
    <property type="component" value="Chromosome 6"/>
</dbReference>
<sequence>MLVAHLMFCLRPMDVQQADTRTFVYVRGRTISCALSSMAKASWLGGVTSYQGSSFSRRWISAPRGV</sequence>
<accession>A0A9E7KDE3</accession>
<dbReference type="AlphaFoldDB" id="A0A9E7KDE3"/>
<evidence type="ECO:0000313" key="2">
    <source>
        <dbReference type="Proteomes" id="UP001055439"/>
    </source>
</evidence>
<name>A0A9E7KDE3_9LILI</name>
<dbReference type="EMBL" id="CP097508">
    <property type="protein sequence ID" value="URE13777.1"/>
    <property type="molecule type" value="Genomic_DNA"/>
</dbReference>
<keyword evidence="2" id="KW-1185">Reference proteome</keyword>
<gene>
    <name evidence="1" type="ORF">MUK42_36000</name>
</gene>